<sequence length="376" mass="40658">MTSAMKPQDLIGSEVYDTDGEKIGRVGTVYVGEDSHEPEWVTVKTGLFGHRESFVPLSGASNAKDGLHVGVRKEIVKDAPHVDAEGRLTEDESRNLYEYYGMPIQRGSKPPTTGKTGTDDMSGTSSGTAGMAGMAGGTAAGMAGRSTMPRQQSDTKADLAGQARSGASPGTMPRTSRTDMGTTDKTMADRSTADTSAMGGTVSPMTGRAKSDSSRGTHAMRDSDRTDRMSTSDSAASKPHTMIRSEERLDVGTEQVESGRVTLRKYVVTEQQQVTVPLSHEEVRLEREPISETDRTAVAKGSAIGEQEEEIVLHEERPVIRKETVAVERVRLNTETVTEERTINDQIRKERIEVDDPTHHSKDTGKHGTTPPRGGR</sequence>
<dbReference type="InterPro" id="IPR014747">
    <property type="entry name" value="Bac_photo_RC_H_C"/>
</dbReference>
<dbReference type="AlphaFoldDB" id="A0A4Q7L569"/>
<feature type="compositionally biased region" description="Low complexity" evidence="1">
    <location>
        <begin position="109"/>
        <end position="132"/>
    </location>
</feature>
<evidence type="ECO:0000256" key="1">
    <source>
        <dbReference type="SAM" id="MobiDB-lite"/>
    </source>
</evidence>
<dbReference type="Gene3D" id="3.90.50.10">
    <property type="entry name" value="Photosynthetic Reaction Center, subunit H, domain 2"/>
    <property type="match status" value="1"/>
</dbReference>
<dbReference type="RefSeq" id="WP_130342426.1">
    <property type="nucleotide sequence ID" value="NZ_SGWQ01000001.1"/>
</dbReference>
<evidence type="ECO:0000313" key="4">
    <source>
        <dbReference type="EMBL" id="RZS44789.1"/>
    </source>
</evidence>
<feature type="region of interest" description="Disordered" evidence="1">
    <location>
        <begin position="342"/>
        <end position="376"/>
    </location>
</feature>
<accession>A0A4Q7L569</accession>
<dbReference type="OrthoDB" id="3712018at2"/>
<feature type="domain" description="PRC-barrel" evidence="2">
    <location>
        <begin position="8"/>
        <end position="69"/>
    </location>
</feature>
<dbReference type="PANTHER" id="PTHR38463:SF1">
    <property type="entry name" value="STRESS RESPONSE PROTEIN YSNF"/>
    <property type="match status" value="1"/>
</dbReference>
<proteinExistence type="predicted"/>
<feature type="domain" description="DUF2382" evidence="3">
    <location>
        <begin position="242"/>
        <end position="354"/>
    </location>
</feature>
<dbReference type="GO" id="GO:0019684">
    <property type="term" value="P:photosynthesis, light reaction"/>
    <property type="evidence" value="ECO:0007669"/>
    <property type="project" value="InterPro"/>
</dbReference>
<evidence type="ECO:0000259" key="2">
    <source>
        <dbReference type="Pfam" id="PF05239"/>
    </source>
</evidence>
<feature type="compositionally biased region" description="Basic and acidic residues" evidence="1">
    <location>
        <begin position="342"/>
        <end position="366"/>
    </location>
</feature>
<dbReference type="InterPro" id="IPR011033">
    <property type="entry name" value="PRC_barrel-like_sf"/>
</dbReference>
<dbReference type="Pfam" id="PF09557">
    <property type="entry name" value="DUF2382"/>
    <property type="match status" value="1"/>
</dbReference>
<dbReference type="Proteomes" id="UP000294257">
    <property type="component" value="Unassembled WGS sequence"/>
</dbReference>
<dbReference type="GO" id="GO:0030077">
    <property type="term" value="C:plasma membrane light-harvesting complex"/>
    <property type="evidence" value="ECO:0007669"/>
    <property type="project" value="InterPro"/>
</dbReference>
<dbReference type="NCBIfam" id="TIGR02271">
    <property type="entry name" value="YsnF/AvaK domain"/>
    <property type="match status" value="1"/>
</dbReference>
<dbReference type="PANTHER" id="PTHR38463">
    <property type="entry name" value="STRESS RESPONSE PROTEIN YSNF"/>
    <property type="match status" value="1"/>
</dbReference>
<dbReference type="InterPro" id="IPR027275">
    <property type="entry name" value="PRC-brl_dom"/>
</dbReference>
<dbReference type="SUPFAM" id="SSF50346">
    <property type="entry name" value="PRC-barrel domain"/>
    <property type="match status" value="1"/>
</dbReference>
<dbReference type="InterPro" id="IPR019060">
    <property type="entry name" value="DUF2382"/>
</dbReference>
<dbReference type="EMBL" id="SGWQ01000001">
    <property type="protein sequence ID" value="RZS44789.1"/>
    <property type="molecule type" value="Genomic_DNA"/>
</dbReference>
<protein>
    <submittedName>
        <fullName evidence="4">Uncharacterized protein (TIGR02271 family)</fullName>
    </submittedName>
</protein>
<gene>
    <name evidence="4" type="ORF">EV193_101668</name>
</gene>
<dbReference type="InterPro" id="IPR052967">
    <property type="entry name" value="Stress_Response_Assoc"/>
</dbReference>
<feature type="compositionally biased region" description="Basic and acidic residues" evidence="1">
    <location>
        <begin position="209"/>
        <end position="230"/>
    </location>
</feature>
<dbReference type="Pfam" id="PF05239">
    <property type="entry name" value="PRC"/>
    <property type="match status" value="1"/>
</dbReference>
<feature type="region of interest" description="Disordered" evidence="1">
    <location>
        <begin position="102"/>
        <end position="247"/>
    </location>
</feature>
<reference evidence="4 5" key="1">
    <citation type="submission" date="2019-02" db="EMBL/GenBank/DDBJ databases">
        <title>Genomic Encyclopedia of Type Strains, Phase IV (KMG-IV): sequencing the most valuable type-strain genomes for metagenomic binning, comparative biology and taxonomic classification.</title>
        <authorList>
            <person name="Goeker M."/>
        </authorList>
    </citation>
    <scope>NUCLEOTIDE SEQUENCE [LARGE SCALE GENOMIC DNA]</scope>
    <source>
        <strain evidence="4 5">DSM 101727</strain>
    </source>
</reference>
<feature type="compositionally biased region" description="Polar residues" evidence="1">
    <location>
        <begin position="173"/>
        <end position="185"/>
    </location>
</feature>
<name>A0A4Q7L569_9PSEU</name>
<keyword evidence="5" id="KW-1185">Reference proteome</keyword>
<evidence type="ECO:0000259" key="3">
    <source>
        <dbReference type="Pfam" id="PF09557"/>
    </source>
</evidence>
<evidence type="ECO:0000313" key="5">
    <source>
        <dbReference type="Proteomes" id="UP000294257"/>
    </source>
</evidence>
<comment type="caution">
    <text evidence="4">The sequence shown here is derived from an EMBL/GenBank/DDBJ whole genome shotgun (WGS) entry which is preliminary data.</text>
</comment>
<organism evidence="4 5">
    <name type="scientific">Herbihabitans rhizosphaerae</name>
    <dbReference type="NCBI Taxonomy" id="1872711"/>
    <lineage>
        <taxon>Bacteria</taxon>
        <taxon>Bacillati</taxon>
        <taxon>Actinomycetota</taxon>
        <taxon>Actinomycetes</taxon>
        <taxon>Pseudonocardiales</taxon>
        <taxon>Pseudonocardiaceae</taxon>
        <taxon>Herbihabitans</taxon>
    </lineage>
</organism>